<keyword evidence="9 12" id="KW-0030">Aminoacyl-tRNA synthetase</keyword>
<dbReference type="InterPro" id="IPR042103">
    <property type="entry name" value="SerRS_1_N_sf"/>
</dbReference>
<dbReference type="GO" id="GO:0016260">
    <property type="term" value="P:selenocysteine biosynthetic process"/>
    <property type="evidence" value="ECO:0007669"/>
    <property type="project" value="UniProtKB-UniRule"/>
</dbReference>
<evidence type="ECO:0000256" key="11">
    <source>
        <dbReference type="ARBA" id="ARBA00048823"/>
    </source>
</evidence>
<keyword evidence="5 12" id="KW-0436">Ligase</keyword>
<feature type="domain" description="Aminoacyl-transfer RNA synthetases class-II family profile" evidence="16">
    <location>
        <begin position="178"/>
        <end position="431"/>
    </location>
</feature>
<feature type="binding site" evidence="13">
    <location>
        <position position="404"/>
    </location>
    <ligand>
        <name>L-serine</name>
        <dbReference type="ChEBI" id="CHEBI:33384"/>
    </ligand>
</feature>
<comment type="catalytic activity">
    <reaction evidence="11 12">
        <text>tRNA(Ser) + L-serine + ATP = L-seryl-tRNA(Ser) + AMP + diphosphate + H(+)</text>
        <dbReference type="Rhea" id="RHEA:12292"/>
        <dbReference type="Rhea" id="RHEA-COMP:9669"/>
        <dbReference type="Rhea" id="RHEA-COMP:9703"/>
        <dbReference type="ChEBI" id="CHEBI:15378"/>
        <dbReference type="ChEBI" id="CHEBI:30616"/>
        <dbReference type="ChEBI" id="CHEBI:33019"/>
        <dbReference type="ChEBI" id="CHEBI:33384"/>
        <dbReference type="ChEBI" id="CHEBI:78442"/>
        <dbReference type="ChEBI" id="CHEBI:78533"/>
        <dbReference type="ChEBI" id="CHEBI:456215"/>
        <dbReference type="EC" id="6.1.1.11"/>
    </reaction>
</comment>
<evidence type="ECO:0000256" key="12">
    <source>
        <dbReference type="HAMAP-Rule" id="MF_00176"/>
    </source>
</evidence>
<feature type="coiled-coil region" evidence="15">
    <location>
        <begin position="30"/>
        <end position="102"/>
    </location>
</feature>
<dbReference type="InterPro" id="IPR045864">
    <property type="entry name" value="aa-tRNA-synth_II/BPL/LPL"/>
</dbReference>
<comment type="function">
    <text evidence="12">Catalyzes the attachment of serine to tRNA(Ser). Is also able to aminoacylate tRNA(Sec) with serine, to form the misacylated tRNA L-seryl-tRNA(Sec), which will be further converted into selenocysteinyl-tRNA(Sec).</text>
</comment>
<name>A0A157PLQ8_9BORD</name>
<dbReference type="HAMAP" id="MF_00176">
    <property type="entry name" value="Ser_tRNA_synth_type1"/>
    <property type="match status" value="1"/>
</dbReference>
<evidence type="ECO:0000256" key="3">
    <source>
        <dbReference type="ARBA" id="ARBA00010728"/>
    </source>
</evidence>
<dbReference type="OrthoDB" id="9804647at2"/>
<dbReference type="Pfam" id="PF02403">
    <property type="entry name" value="Seryl_tRNA_N"/>
    <property type="match status" value="1"/>
</dbReference>
<keyword evidence="15" id="KW-0175">Coiled coil</keyword>
<evidence type="ECO:0000256" key="2">
    <source>
        <dbReference type="ARBA" id="ARBA00005045"/>
    </source>
</evidence>
<sequence>MLDPILLRKDLQTVVDRLKSRGVDFDTERFNDLESRRKTVQTETESLQARRNALAKQIGQLKSRGEDASAVMAESQSIPERLRQLEEDLAGIQQQLNEVLMSTPNLPHESVPQGASSDDNVEVRRWLPGEAGSDGNPPPLGFEPRDHVAVGEPLGLDFDMAAKLSGARFTFMRGPIARLHRALAQFMLDLQTGEHGYTECYTPYIVNSSTLYGTGQLPKFKDDMFAVSKGGDDDRVDDQGNAVAREDQYLISTSEITLTSVARDTIVAGADLPIRLTAHTPCFRSEAGSGGRDTRGMIRQHQFDKVEMVQIVAPDQSYQALEEMAGHAEQVLQRLGLPYRVMLLCTGDMGFGAAKTYDLEVWLPAQNTWREISSVSNCEAFQARRMQGRFRNAQNKPEFVHTLNGSGLAVGRALVAVLENYQQADGSVVVPEVLRPYMGGLAVINP</sequence>
<evidence type="ECO:0000256" key="10">
    <source>
        <dbReference type="ARBA" id="ARBA00047929"/>
    </source>
</evidence>
<dbReference type="SUPFAM" id="SSF46589">
    <property type="entry name" value="tRNA-binding arm"/>
    <property type="match status" value="1"/>
</dbReference>
<dbReference type="UniPathway" id="UPA00906">
    <property type="reaction ID" value="UER00895"/>
</dbReference>
<dbReference type="NCBIfam" id="TIGR00414">
    <property type="entry name" value="serS"/>
    <property type="match status" value="1"/>
</dbReference>
<evidence type="ECO:0000256" key="15">
    <source>
        <dbReference type="SAM" id="Coils"/>
    </source>
</evidence>
<feature type="binding site" evidence="12 13">
    <location>
        <position position="307"/>
    </location>
    <ligand>
        <name>L-serine</name>
        <dbReference type="ChEBI" id="CHEBI:33384"/>
    </ligand>
</feature>
<dbReference type="GO" id="GO:0005737">
    <property type="term" value="C:cytoplasm"/>
    <property type="evidence" value="ECO:0007669"/>
    <property type="project" value="UniProtKB-SubCell"/>
</dbReference>
<keyword evidence="7 12" id="KW-0067">ATP-binding</keyword>
<dbReference type="EMBL" id="FKBS01000014">
    <property type="protein sequence ID" value="SAI33839.1"/>
    <property type="molecule type" value="Genomic_DNA"/>
</dbReference>
<proteinExistence type="inferred from homology"/>
<evidence type="ECO:0000256" key="7">
    <source>
        <dbReference type="ARBA" id="ARBA00022840"/>
    </source>
</evidence>
<dbReference type="Gene3D" id="3.30.930.10">
    <property type="entry name" value="Bira Bifunctional Protein, Domain 2"/>
    <property type="match status" value="1"/>
</dbReference>
<evidence type="ECO:0000256" key="6">
    <source>
        <dbReference type="ARBA" id="ARBA00022741"/>
    </source>
</evidence>
<feature type="binding site" evidence="12 14">
    <location>
        <begin position="371"/>
        <end position="374"/>
    </location>
    <ligand>
        <name>ATP</name>
        <dbReference type="ChEBI" id="CHEBI:30616"/>
    </ligand>
</feature>
<dbReference type="InterPro" id="IPR002317">
    <property type="entry name" value="Ser-tRNA-ligase_type_1"/>
</dbReference>
<evidence type="ECO:0000256" key="13">
    <source>
        <dbReference type="PIRSR" id="PIRSR001529-1"/>
    </source>
</evidence>
<keyword evidence="6 12" id="KW-0547">Nucleotide-binding</keyword>
<evidence type="ECO:0000256" key="9">
    <source>
        <dbReference type="ARBA" id="ARBA00023146"/>
    </source>
</evidence>
<dbReference type="Gene3D" id="1.10.287.40">
    <property type="entry name" value="Serine-tRNA synthetase, tRNA binding domain"/>
    <property type="match status" value="1"/>
</dbReference>
<dbReference type="AlphaFoldDB" id="A0A157PLQ8"/>
<dbReference type="InterPro" id="IPR002314">
    <property type="entry name" value="aa-tRNA-synt_IIb"/>
</dbReference>
<dbReference type="EC" id="6.1.1.11" evidence="12"/>
<dbReference type="GO" id="GO:0005524">
    <property type="term" value="F:ATP binding"/>
    <property type="evidence" value="ECO:0007669"/>
    <property type="project" value="UniProtKB-UniRule"/>
</dbReference>
<dbReference type="RefSeq" id="WP_066412991.1">
    <property type="nucleotide sequence ID" value="NZ_FKBS01000014.1"/>
</dbReference>
<evidence type="ECO:0000256" key="1">
    <source>
        <dbReference type="ARBA" id="ARBA00004496"/>
    </source>
</evidence>
<comment type="pathway">
    <text evidence="2 12">Aminoacyl-tRNA biosynthesis; selenocysteinyl-tRNA(Sec) biosynthesis; L-seryl-tRNA(Sec) from L-serine and tRNA(Sec): step 1/1.</text>
</comment>
<dbReference type="InterPro" id="IPR015866">
    <property type="entry name" value="Ser-tRNA-synth_1_N"/>
</dbReference>
<feature type="binding site" evidence="12">
    <location>
        <position position="406"/>
    </location>
    <ligand>
        <name>L-serine</name>
        <dbReference type="ChEBI" id="CHEBI:33384"/>
    </ligand>
</feature>
<evidence type="ECO:0000259" key="16">
    <source>
        <dbReference type="PROSITE" id="PS50862"/>
    </source>
</evidence>
<feature type="binding site" evidence="12">
    <location>
        <begin position="253"/>
        <end position="255"/>
    </location>
    <ligand>
        <name>L-serine</name>
        <dbReference type="ChEBI" id="CHEBI:33384"/>
    </ligand>
</feature>
<protein>
    <recommendedName>
        <fullName evidence="12">Serine--tRNA ligase</fullName>
        <ecNumber evidence="12">6.1.1.11</ecNumber>
    </recommendedName>
    <alternativeName>
        <fullName evidence="12">Seryl-tRNA synthetase</fullName>
        <shortName evidence="12">SerRS</shortName>
    </alternativeName>
    <alternativeName>
        <fullName evidence="12">Seryl-tRNA(Ser/Sec) synthetase</fullName>
    </alternativeName>
</protein>
<dbReference type="InterPro" id="IPR006195">
    <property type="entry name" value="aa-tRNA-synth_II"/>
</dbReference>
<evidence type="ECO:0000256" key="4">
    <source>
        <dbReference type="ARBA" id="ARBA00022490"/>
    </source>
</evidence>
<dbReference type="PROSITE" id="PS50862">
    <property type="entry name" value="AA_TRNA_LIGASE_II"/>
    <property type="match status" value="1"/>
</dbReference>
<dbReference type="GO" id="GO:0006434">
    <property type="term" value="P:seryl-tRNA aminoacylation"/>
    <property type="evidence" value="ECO:0007669"/>
    <property type="project" value="UniProtKB-UniRule"/>
</dbReference>
<dbReference type="InterPro" id="IPR033729">
    <property type="entry name" value="SerRS_core"/>
</dbReference>
<comment type="domain">
    <text evidence="12">Consists of two distinct domains, a catalytic core and a N-terminal extension that is involved in tRNA binding.</text>
</comment>
<dbReference type="Proteomes" id="UP000077037">
    <property type="component" value="Unassembled WGS sequence"/>
</dbReference>
<evidence type="ECO:0000313" key="18">
    <source>
        <dbReference type="Proteomes" id="UP000077037"/>
    </source>
</evidence>
<dbReference type="InterPro" id="IPR010978">
    <property type="entry name" value="tRNA-bd_arm"/>
</dbReference>
<evidence type="ECO:0000313" key="17">
    <source>
        <dbReference type="EMBL" id="SAI33839.1"/>
    </source>
</evidence>
<comment type="similarity">
    <text evidence="3 12">Belongs to the class-II aminoacyl-tRNA synthetase family. Type-1 seryl-tRNA synthetase subfamily.</text>
</comment>
<evidence type="ECO:0000256" key="14">
    <source>
        <dbReference type="PIRSR" id="PIRSR001529-2"/>
    </source>
</evidence>
<dbReference type="GO" id="GO:0004828">
    <property type="term" value="F:serine-tRNA ligase activity"/>
    <property type="evidence" value="ECO:0007669"/>
    <property type="project" value="UniProtKB-UniRule"/>
</dbReference>
<dbReference type="PRINTS" id="PR00981">
    <property type="entry name" value="TRNASYNTHSER"/>
</dbReference>
<evidence type="ECO:0000256" key="5">
    <source>
        <dbReference type="ARBA" id="ARBA00022598"/>
    </source>
</evidence>
<dbReference type="PANTHER" id="PTHR43697">
    <property type="entry name" value="SERYL-TRNA SYNTHETASE"/>
    <property type="match status" value="1"/>
</dbReference>
<dbReference type="Pfam" id="PF00587">
    <property type="entry name" value="tRNA-synt_2b"/>
    <property type="match status" value="1"/>
</dbReference>
<keyword evidence="4 12" id="KW-0963">Cytoplasm</keyword>
<comment type="caution">
    <text evidence="12">Lacks conserved residue(s) required for the propagation of feature annotation.</text>
</comment>
<dbReference type="CDD" id="cd00770">
    <property type="entry name" value="SerRS_core"/>
    <property type="match status" value="1"/>
</dbReference>
<dbReference type="SUPFAM" id="SSF55681">
    <property type="entry name" value="Class II aaRS and biotin synthetases"/>
    <property type="match status" value="1"/>
</dbReference>
<comment type="subcellular location">
    <subcellularLocation>
        <location evidence="1 12">Cytoplasm</location>
    </subcellularLocation>
</comment>
<comment type="catalytic activity">
    <reaction evidence="10 12">
        <text>tRNA(Sec) + L-serine + ATP = L-seryl-tRNA(Sec) + AMP + diphosphate + H(+)</text>
        <dbReference type="Rhea" id="RHEA:42580"/>
        <dbReference type="Rhea" id="RHEA-COMP:9742"/>
        <dbReference type="Rhea" id="RHEA-COMP:10128"/>
        <dbReference type="ChEBI" id="CHEBI:15378"/>
        <dbReference type="ChEBI" id="CHEBI:30616"/>
        <dbReference type="ChEBI" id="CHEBI:33019"/>
        <dbReference type="ChEBI" id="CHEBI:33384"/>
        <dbReference type="ChEBI" id="CHEBI:78442"/>
        <dbReference type="ChEBI" id="CHEBI:78533"/>
        <dbReference type="ChEBI" id="CHEBI:456215"/>
        <dbReference type="EC" id="6.1.1.11"/>
    </reaction>
</comment>
<comment type="subunit">
    <text evidence="12">Homodimer. The tRNA molecule binds across the dimer.</text>
</comment>
<reference evidence="17 18" key="1">
    <citation type="submission" date="2016-03" db="EMBL/GenBank/DDBJ databases">
        <authorList>
            <consortium name="Pathogen Informatics"/>
        </authorList>
    </citation>
    <scope>NUCLEOTIDE SEQUENCE [LARGE SCALE GENOMIC DNA]</scope>
    <source>
        <strain evidence="17 18">NCTC13364</strain>
    </source>
</reference>
<organism evidence="17 18">
    <name type="scientific">Bordetella ansorpii</name>
    <dbReference type="NCBI Taxonomy" id="288768"/>
    <lineage>
        <taxon>Bacteria</taxon>
        <taxon>Pseudomonadati</taxon>
        <taxon>Pseudomonadota</taxon>
        <taxon>Betaproteobacteria</taxon>
        <taxon>Burkholderiales</taxon>
        <taxon>Alcaligenaceae</taxon>
        <taxon>Bordetella</taxon>
    </lineage>
</organism>
<feature type="binding site" evidence="12 14">
    <location>
        <begin position="284"/>
        <end position="286"/>
    </location>
    <ligand>
        <name>ATP</name>
        <dbReference type="ChEBI" id="CHEBI:30616"/>
    </ligand>
</feature>
<gene>
    <name evidence="12 17" type="primary">serS</name>
    <name evidence="17" type="ORF">SAMEA1982600_02747</name>
</gene>
<accession>A0A157PLQ8</accession>
<feature type="binding site" evidence="13">
    <location>
        <position position="253"/>
    </location>
    <ligand>
        <name>L-serine</name>
        <dbReference type="ChEBI" id="CHEBI:33384"/>
    </ligand>
</feature>
<keyword evidence="8 12" id="KW-0648">Protein biosynthesis</keyword>
<feature type="binding site" evidence="13">
    <location>
        <position position="284"/>
    </location>
    <ligand>
        <name>L-serine</name>
        <dbReference type="ChEBI" id="CHEBI:33384"/>
    </ligand>
</feature>
<dbReference type="PIRSF" id="PIRSF001529">
    <property type="entry name" value="Ser-tRNA-synth_IIa"/>
    <property type="match status" value="1"/>
</dbReference>
<evidence type="ECO:0000256" key="8">
    <source>
        <dbReference type="ARBA" id="ARBA00022917"/>
    </source>
</evidence>
<dbReference type="PANTHER" id="PTHR43697:SF1">
    <property type="entry name" value="SERINE--TRNA LIGASE"/>
    <property type="match status" value="1"/>
</dbReference>